<dbReference type="EMBL" id="CM037156">
    <property type="protein sequence ID" value="KAH7838965.1"/>
    <property type="molecule type" value="Genomic_DNA"/>
</dbReference>
<keyword evidence="2" id="KW-1185">Reference proteome</keyword>
<proteinExistence type="predicted"/>
<comment type="caution">
    <text evidence="1">The sequence shown here is derived from an EMBL/GenBank/DDBJ whole genome shotgun (WGS) entry which is preliminary data.</text>
</comment>
<reference evidence="1 2" key="1">
    <citation type="journal article" date="2021" name="Hortic Res">
        <title>High-quality reference genome and annotation aids understanding of berry development for evergreen blueberry (Vaccinium darrowii).</title>
        <authorList>
            <person name="Yu J."/>
            <person name="Hulse-Kemp A.M."/>
            <person name="Babiker E."/>
            <person name="Staton M."/>
        </authorList>
    </citation>
    <scope>NUCLEOTIDE SEQUENCE [LARGE SCALE GENOMIC DNA]</scope>
    <source>
        <strain evidence="2">cv. NJ 8807/NJ 8810</strain>
        <tissue evidence="1">Young leaf</tissue>
    </source>
</reference>
<accession>A0ACB7XEK8</accession>
<evidence type="ECO:0000313" key="1">
    <source>
        <dbReference type="EMBL" id="KAH7838965.1"/>
    </source>
</evidence>
<dbReference type="Proteomes" id="UP000828048">
    <property type="component" value="Chromosome 6"/>
</dbReference>
<sequence length="490" mass="54122">MDVEVIDVEEGNMGLSAIADDENAEANDGGEAKTAVNSMSSDEDGDAEPDVGMEFDSVDAVKSFYSEYARRVGFTIRFRQYNRSRSDGAVTAREFLCFSKDGLRRRAGDSCGAMLRVELNGEDKWVVTKFVKEHSHAIVSPSKVHYLRPRRHFAGAAKNMAETYEEGVGIVPTGVMYVSTDGNRVSSAETNRVARSPPPPPPPKESNRTVKNTGSIVHAARPSSRKRTLGKDAQNLLDYFKKMQAENPGFYYAIQLDEDNRMANAFWEGGKKVAAAKKNVAKVAPPSSKVSGIGYDDTRNSTLGPDMVPLLWPRQDEITRRFNLNDANVPAQHVSDLNLPRMAPVSLHNDDGHPDSMVALPCLKSMTWVMENKNSAPVNRVAVINLKLQDYSRTSSGESEVKFQLSRVTLEPMLRSMAYISEQLSTPANKVAVINLKLQDTETTSGESEVKFQVSRDTLGAMLRSMAYIREQLSNAAKTQSESPSKKQRK</sequence>
<organism evidence="1 2">
    <name type="scientific">Vaccinium darrowii</name>
    <dbReference type="NCBI Taxonomy" id="229202"/>
    <lineage>
        <taxon>Eukaryota</taxon>
        <taxon>Viridiplantae</taxon>
        <taxon>Streptophyta</taxon>
        <taxon>Embryophyta</taxon>
        <taxon>Tracheophyta</taxon>
        <taxon>Spermatophyta</taxon>
        <taxon>Magnoliopsida</taxon>
        <taxon>eudicotyledons</taxon>
        <taxon>Gunneridae</taxon>
        <taxon>Pentapetalae</taxon>
        <taxon>asterids</taxon>
        <taxon>Ericales</taxon>
        <taxon>Ericaceae</taxon>
        <taxon>Vaccinioideae</taxon>
        <taxon>Vaccinieae</taxon>
        <taxon>Vaccinium</taxon>
    </lineage>
</organism>
<protein>
    <submittedName>
        <fullName evidence="1">Uncharacterized protein</fullName>
    </submittedName>
</protein>
<name>A0ACB7XEK8_9ERIC</name>
<evidence type="ECO:0000313" key="2">
    <source>
        <dbReference type="Proteomes" id="UP000828048"/>
    </source>
</evidence>
<gene>
    <name evidence="1" type="ORF">Vadar_033206</name>
</gene>